<dbReference type="PROSITE" id="PS51679">
    <property type="entry name" value="SAM_MT_C5"/>
    <property type="match status" value="1"/>
</dbReference>
<evidence type="ECO:0000256" key="7">
    <source>
        <dbReference type="RuleBase" id="RU000416"/>
    </source>
</evidence>
<dbReference type="InterPro" id="IPR050750">
    <property type="entry name" value="C5-MTase"/>
</dbReference>
<comment type="similarity">
    <text evidence="6 7">Belongs to the class I-like SAM-binding methyltransferase superfamily. C5-methyltransferase family.</text>
</comment>
<keyword evidence="3 6" id="KW-0808">Transferase</keyword>
<reference evidence="8" key="1">
    <citation type="submission" date="2020-08" db="EMBL/GenBank/DDBJ databases">
        <title>Genome public.</title>
        <authorList>
            <person name="Liu C."/>
            <person name="Sun Q."/>
        </authorList>
    </citation>
    <scope>NUCLEOTIDE SEQUENCE</scope>
    <source>
        <strain evidence="8">BX15</strain>
    </source>
</reference>
<accession>A0A923MEZ1</accession>
<dbReference type="AlphaFoldDB" id="A0A923MEZ1"/>
<keyword evidence="5" id="KW-0680">Restriction system</keyword>
<evidence type="ECO:0000313" key="8">
    <source>
        <dbReference type="EMBL" id="MBC5769485.1"/>
    </source>
</evidence>
<evidence type="ECO:0000256" key="2">
    <source>
        <dbReference type="ARBA" id="ARBA00022603"/>
    </source>
</evidence>
<comment type="caution">
    <text evidence="8">The sequence shown here is derived from an EMBL/GenBank/DDBJ whole genome shotgun (WGS) entry which is preliminary data.</text>
</comment>
<dbReference type="NCBIfam" id="TIGR00675">
    <property type="entry name" value="dcm"/>
    <property type="match status" value="1"/>
</dbReference>
<dbReference type="Pfam" id="PF00145">
    <property type="entry name" value="DNA_methylase"/>
    <property type="match status" value="2"/>
</dbReference>
<proteinExistence type="inferred from homology"/>
<dbReference type="PANTHER" id="PTHR46098:SF1">
    <property type="entry name" value="TRNA (CYTOSINE(38)-C(5))-METHYLTRANSFERASE"/>
    <property type="match status" value="1"/>
</dbReference>
<dbReference type="InterPro" id="IPR001525">
    <property type="entry name" value="C5_MeTfrase"/>
</dbReference>
<evidence type="ECO:0000256" key="4">
    <source>
        <dbReference type="ARBA" id="ARBA00022691"/>
    </source>
</evidence>
<dbReference type="EC" id="2.1.1.37" evidence="1"/>
<gene>
    <name evidence="8" type="primary">dcm</name>
    <name evidence="8" type="ORF">H8Z83_04010</name>
</gene>
<dbReference type="GO" id="GO:0003886">
    <property type="term" value="F:DNA (cytosine-5-)-methyltransferase activity"/>
    <property type="evidence" value="ECO:0007669"/>
    <property type="project" value="UniProtKB-EC"/>
</dbReference>
<keyword evidence="9" id="KW-1185">Reference proteome</keyword>
<dbReference type="GO" id="GO:0009307">
    <property type="term" value="P:DNA restriction-modification system"/>
    <property type="evidence" value="ECO:0007669"/>
    <property type="project" value="UniProtKB-KW"/>
</dbReference>
<dbReference type="InterPro" id="IPR029063">
    <property type="entry name" value="SAM-dependent_MTases_sf"/>
</dbReference>
<keyword evidence="2 6" id="KW-0489">Methyltransferase</keyword>
<organism evidence="8 9">
    <name type="scientific">Dysosmobacter segnis</name>
    <dbReference type="NCBI Taxonomy" id="2763042"/>
    <lineage>
        <taxon>Bacteria</taxon>
        <taxon>Bacillati</taxon>
        <taxon>Bacillota</taxon>
        <taxon>Clostridia</taxon>
        <taxon>Eubacteriales</taxon>
        <taxon>Oscillospiraceae</taxon>
        <taxon>Dysosmobacter</taxon>
    </lineage>
</organism>
<evidence type="ECO:0000256" key="3">
    <source>
        <dbReference type="ARBA" id="ARBA00022679"/>
    </source>
</evidence>
<evidence type="ECO:0000313" key="9">
    <source>
        <dbReference type="Proteomes" id="UP000620327"/>
    </source>
</evidence>
<dbReference type="PANTHER" id="PTHR46098">
    <property type="entry name" value="TRNA (CYTOSINE(38)-C(5))-METHYLTRANSFERASE"/>
    <property type="match status" value="1"/>
</dbReference>
<dbReference type="EMBL" id="JACOQI010000002">
    <property type="protein sequence ID" value="MBC5769485.1"/>
    <property type="molecule type" value="Genomic_DNA"/>
</dbReference>
<keyword evidence="4 6" id="KW-0949">S-adenosyl-L-methionine</keyword>
<evidence type="ECO:0000256" key="1">
    <source>
        <dbReference type="ARBA" id="ARBA00011975"/>
    </source>
</evidence>
<evidence type="ECO:0000256" key="5">
    <source>
        <dbReference type="ARBA" id="ARBA00022747"/>
    </source>
</evidence>
<evidence type="ECO:0000256" key="6">
    <source>
        <dbReference type="PROSITE-ProRule" id="PRU01016"/>
    </source>
</evidence>
<dbReference type="GO" id="GO:0032259">
    <property type="term" value="P:methylation"/>
    <property type="evidence" value="ECO:0007669"/>
    <property type="project" value="UniProtKB-KW"/>
</dbReference>
<feature type="active site" evidence="6">
    <location>
        <position position="59"/>
    </location>
</feature>
<dbReference type="PRINTS" id="PR00105">
    <property type="entry name" value="C5METTRFRASE"/>
</dbReference>
<dbReference type="Gene3D" id="3.40.50.150">
    <property type="entry name" value="Vaccinia Virus protein VP39"/>
    <property type="match status" value="1"/>
</dbReference>
<dbReference type="SUPFAM" id="SSF53335">
    <property type="entry name" value="S-adenosyl-L-methionine-dependent methyltransferases"/>
    <property type="match status" value="1"/>
</dbReference>
<protein>
    <recommendedName>
        <fullName evidence="1">DNA (cytosine-5-)-methyltransferase</fullName>
        <ecNumber evidence="1">2.1.1.37</ecNumber>
    </recommendedName>
</protein>
<sequence>MGGTNLDYRTALFCEFDRYAAESYCAVHGVDPTLNIGDITKADEKVVPDFNVMFGGSPCQDFSIAGKQGGAAWTCKHCGHVYNPLEAHYDQRDHCPKCGSTEIEKTRSSLLVEWLRFLREKKPRFAIYENVKNITGSRFYATFNLFVKELEDYGYNVYWQVLNAKHYGIPQNRERVYCVIIRKDLDNGKFKFPSPIPLKKALVDMLEDKVDERYYLPDDKVAAMITPRSDKSVTPSAPAEEVPQTTTAGTCSLAGVKLSKKGTQFEGYCETALTLLARDYKGFGNQQMTGVMEHNE</sequence>
<name>A0A923MEZ1_9FIRM</name>
<dbReference type="Proteomes" id="UP000620327">
    <property type="component" value="Unassembled WGS sequence"/>
</dbReference>